<name>A0A4Y7T5U6_COPMI</name>
<dbReference type="OrthoDB" id="6159439at2759"/>
<feature type="compositionally biased region" description="Low complexity" evidence="4">
    <location>
        <begin position="317"/>
        <end position="339"/>
    </location>
</feature>
<accession>A0A4Y7T5U6</accession>
<comment type="caution">
    <text evidence="6">The sequence shown here is derived from an EMBL/GenBank/DDBJ whole genome shotgun (WGS) entry which is preliminary data.</text>
</comment>
<keyword evidence="7" id="KW-1185">Reference proteome</keyword>
<dbReference type="Proteomes" id="UP000298030">
    <property type="component" value="Unassembled WGS sequence"/>
</dbReference>
<feature type="compositionally biased region" description="Low complexity" evidence="4">
    <location>
        <begin position="573"/>
        <end position="587"/>
    </location>
</feature>
<dbReference type="GO" id="GO:0005634">
    <property type="term" value="C:nucleus"/>
    <property type="evidence" value="ECO:0007669"/>
    <property type="project" value="UniProtKB-SubCell"/>
</dbReference>
<evidence type="ECO:0000256" key="3">
    <source>
        <dbReference type="PROSITE-ProRule" id="PRU00649"/>
    </source>
</evidence>
<feature type="region of interest" description="Disordered" evidence="4">
    <location>
        <begin position="380"/>
        <end position="399"/>
    </location>
</feature>
<feature type="region of interest" description="Disordered" evidence="4">
    <location>
        <begin position="977"/>
        <end position="1009"/>
    </location>
</feature>
<evidence type="ECO:0000256" key="2">
    <source>
        <dbReference type="ARBA" id="ARBA00023242"/>
    </source>
</evidence>
<evidence type="ECO:0000256" key="1">
    <source>
        <dbReference type="ARBA" id="ARBA00004123"/>
    </source>
</evidence>
<feature type="compositionally biased region" description="Polar residues" evidence="4">
    <location>
        <begin position="11"/>
        <end position="29"/>
    </location>
</feature>
<dbReference type="SUPFAM" id="SSF47676">
    <property type="entry name" value="Conserved domain common to transcription factors TFIIS, elongin A, CRSP70"/>
    <property type="match status" value="1"/>
</dbReference>
<feature type="compositionally biased region" description="Acidic residues" evidence="4">
    <location>
        <begin position="999"/>
        <end position="1009"/>
    </location>
</feature>
<protein>
    <recommendedName>
        <fullName evidence="5">TFIIS N-terminal domain-containing protein</fullName>
    </recommendedName>
</protein>
<sequence length="1210" mass="129134">MDLFGWAAYASQDSSTSRHVQPTASSPTPAMSIDDPWPSLSPAKDHPTPSSAPQGPATTGTSSSANPPASSLDLSDFTAFDDITGTSPSATSAMLSPTNPYMHPYSNYFVGYPYAAWPVPVAPANVPLSSYSTLNGATNVGSSSSASGVPQQAQSSSQSQQPPSSSTSQSQSHASVQQGQAQPQHSPPPQHVTAASPMIVDALSMNGGSSNGNGLTFQPNGYQTSSASQPSHSQYSFHASVNPYTIPYYRQPPSHGTSGSSGQAQGQGTLSPHALHSSAGSPTNSSASSYMFPPTTGIHPGMFYGLPQPGPNAIPVSASSSSSSTPSGGPATPSSAPTSQLHSHPSQQQFQQQYHQFQLQQQQQYQQQLQQQQQQQEAAAREVAAREKEKDRREKFEKSVRPLLQSNAFSGAGAVRDLIDRIDDFGADKVDPSLRLEILQKMRDGAPNHYFRAWCENPDAMDVTREWLKSATAAKDVSKEESETVMPLLHILDRLPLNVDILKTSRIGRLVRSLVNKSPSPAIKDMASNLERRWLDLVQKVKASESVVTTSGSNPNQSSGTEGVSKKRKEPPSASSASTSSSRAGVSGNAPPSKKPAVGTSTSTKPLVKKEPTSISLSKPSSSSSSSASATKGAGADTSFFSAPKPKAAKAKLPSFKRAPIPPPAKSSTPNGEGGDDVAMPSAVDPFAEIVKAMKLKKEPLSNSPANVPTASGNGAKGVASGGIVGGKGGRRKNVTWAPGEGLVQIKYIERAVYDDDMKDGTHGTSLRDLDRGEGAALHQQGLEEAIDWSEPQALLLTEQTDHPRGEKSEEKETQEAREATALGALYMNESQIPDTPAEPMQVMPEEEVDKNVVIMTLGPDNEDLTWTAESMAAEPEPASGPMNVDPLAAAATIAAQPAVAQLLQKLAMDPSVLAQALPQPVPGAIPAPAAAESLLPQEQHLQQEGLALDMRQANHLQGPPGQAITRRLITITAITPDPPAAGRETGTNGEAGAVGDAEAGDEGENEEGEAMDLEVIEEYLARSLQKEGEHLNILLIFLRKSVLKGARAMRSEREGEGRAVVLLEEKLCGFWALKRQYSLSLPYVRLYCPSYLTDSFHGLIMRIATILTWPPMIFRGMTRESVAGARWCASSANSREKRVNTSLFPPYLCFARDECPRFQEERDGRLRVLPQDCLDRSRWVCIPNVYLVPPQQNVPPDPTPLRGKELYEE</sequence>
<dbReference type="InterPro" id="IPR003617">
    <property type="entry name" value="TFIIS/CRSP70_N_sub"/>
</dbReference>
<feature type="domain" description="TFIIS N-terminal" evidence="5">
    <location>
        <begin position="462"/>
        <end position="541"/>
    </location>
</feature>
<feature type="compositionally biased region" description="Low complexity" evidence="4">
    <location>
        <begin position="223"/>
        <end position="236"/>
    </location>
</feature>
<feature type="compositionally biased region" description="Polar residues" evidence="4">
    <location>
        <begin position="701"/>
        <end position="713"/>
    </location>
</feature>
<evidence type="ECO:0000259" key="5">
    <source>
        <dbReference type="PROSITE" id="PS51319"/>
    </source>
</evidence>
<feature type="compositionally biased region" description="Low complexity" evidence="4">
    <location>
        <begin position="639"/>
        <end position="657"/>
    </location>
</feature>
<dbReference type="CDD" id="cd00183">
    <property type="entry name" value="TFIIS_I"/>
    <property type="match status" value="1"/>
</dbReference>
<feature type="region of interest" description="Disordered" evidence="4">
    <location>
        <begin position="139"/>
        <end position="355"/>
    </location>
</feature>
<dbReference type="Pfam" id="PF08711">
    <property type="entry name" value="Med26"/>
    <property type="match status" value="1"/>
</dbReference>
<proteinExistence type="predicted"/>
<evidence type="ECO:0000313" key="7">
    <source>
        <dbReference type="Proteomes" id="UP000298030"/>
    </source>
</evidence>
<dbReference type="InterPro" id="IPR035441">
    <property type="entry name" value="TFIIS/LEDGF_dom_sf"/>
</dbReference>
<dbReference type="AlphaFoldDB" id="A0A4Y7T5U6"/>
<dbReference type="EMBL" id="QPFP01000027">
    <property type="protein sequence ID" value="TEB29546.1"/>
    <property type="molecule type" value="Genomic_DNA"/>
</dbReference>
<keyword evidence="2 3" id="KW-0539">Nucleus</keyword>
<dbReference type="GO" id="GO:0008157">
    <property type="term" value="F:protein phosphatase 1 binding"/>
    <property type="evidence" value="ECO:0007669"/>
    <property type="project" value="TreeGrafter"/>
</dbReference>
<feature type="compositionally biased region" description="Low complexity" evidence="4">
    <location>
        <begin position="614"/>
        <end position="629"/>
    </location>
</feature>
<dbReference type="PANTHER" id="PTHR46557">
    <property type="entry name" value="SERINE/THREONINE-PROTEIN PHOSPHATASE 1 REGULATORY SUBUNIT 10-RELATED"/>
    <property type="match status" value="1"/>
</dbReference>
<feature type="compositionally biased region" description="Polar residues" evidence="4">
    <location>
        <begin position="546"/>
        <end position="562"/>
    </location>
</feature>
<comment type="subcellular location">
    <subcellularLocation>
        <location evidence="1 3">Nucleus</location>
    </subcellularLocation>
</comment>
<dbReference type="GO" id="GO:0072357">
    <property type="term" value="C:PTW/PP1 phosphatase complex"/>
    <property type="evidence" value="ECO:0007669"/>
    <property type="project" value="TreeGrafter"/>
</dbReference>
<feature type="region of interest" description="Disordered" evidence="4">
    <location>
        <begin position="546"/>
        <end position="681"/>
    </location>
</feature>
<dbReference type="SMART" id="SM00509">
    <property type="entry name" value="TFS2N"/>
    <property type="match status" value="1"/>
</dbReference>
<reference evidence="6 7" key="1">
    <citation type="journal article" date="2019" name="Nat. Ecol. Evol.">
        <title>Megaphylogeny resolves global patterns of mushroom evolution.</title>
        <authorList>
            <person name="Varga T."/>
            <person name="Krizsan K."/>
            <person name="Foldi C."/>
            <person name="Dima B."/>
            <person name="Sanchez-Garcia M."/>
            <person name="Sanchez-Ramirez S."/>
            <person name="Szollosi G.J."/>
            <person name="Szarkandi J.G."/>
            <person name="Papp V."/>
            <person name="Albert L."/>
            <person name="Andreopoulos W."/>
            <person name="Angelini C."/>
            <person name="Antonin V."/>
            <person name="Barry K.W."/>
            <person name="Bougher N.L."/>
            <person name="Buchanan P."/>
            <person name="Buyck B."/>
            <person name="Bense V."/>
            <person name="Catcheside P."/>
            <person name="Chovatia M."/>
            <person name="Cooper J."/>
            <person name="Damon W."/>
            <person name="Desjardin D."/>
            <person name="Finy P."/>
            <person name="Geml J."/>
            <person name="Haridas S."/>
            <person name="Hughes K."/>
            <person name="Justo A."/>
            <person name="Karasinski D."/>
            <person name="Kautmanova I."/>
            <person name="Kiss B."/>
            <person name="Kocsube S."/>
            <person name="Kotiranta H."/>
            <person name="LaButti K.M."/>
            <person name="Lechner B.E."/>
            <person name="Liimatainen K."/>
            <person name="Lipzen A."/>
            <person name="Lukacs Z."/>
            <person name="Mihaltcheva S."/>
            <person name="Morgado L.N."/>
            <person name="Niskanen T."/>
            <person name="Noordeloos M.E."/>
            <person name="Ohm R.A."/>
            <person name="Ortiz-Santana B."/>
            <person name="Ovrebo C."/>
            <person name="Racz N."/>
            <person name="Riley R."/>
            <person name="Savchenko A."/>
            <person name="Shiryaev A."/>
            <person name="Soop K."/>
            <person name="Spirin V."/>
            <person name="Szebenyi C."/>
            <person name="Tomsovsky M."/>
            <person name="Tulloss R.E."/>
            <person name="Uehling J."/>
            <person name="Grigoriev I.V."/>
            <person name="Vagvolgyi C."/>
            <person name="Papp T."/>
            <person name="Martin F.M."/>
            <person name="Miettinen O."/>
            <person name="Hibbett D.S."/>
            <person name="Nagy L.G."/>
        </authorList>
    </citation>
    <scope>NUCLEOTIDE SEQUENCE [LARGE SCALE GENOMIC DNA]</scope>
    <source>
        <strain evidence="6 7">FP101781</strain>
    </source>
</reference>
<dbReference type="PANTHER" id="PTHR46557:SF1">
    <property type="entry name" value="SERINE_THREONINE-PROTEIN PHOSPHATASE 1 REGULATORY SUBUNIT 10"/>
    <property type="match status" value="1"/>
</dbReference>
<feature type="compositionally biased region" description="Polar residues" evidence="4">
    <location>
        <begin position="48"/>
        <end position="73"/>
    </location>
</feature>
<gene>
    <name evidence="6" type="ORF">FA13DRAFT_1775476</name>
</gene>
<organism evidence="6 7">
    <name type="scientific">Coprinellus micaceus</name>
    <name type="common">Glistening ink-cap mushroom</name>
    <name type="synonym">Coprinus micaceus</name>
    <dbReference type="NCBI Taxonomy" id="71717"/>
    <lineage>
        <taxon>Eukaryota</taxon>
        <taxon>Fungi</taxon>
        <taxon>Dikarya</taxon>
        <taxon>Basidiomycota</taxon>
        <taxon>Agaricomycotina</taxon>
        <taxon>Agaricomycetes</taxon>
        <taxon>Agaricomycetidae</taxon>
        <taxon>Agaricales</taxon>
        <taxon>Agaricineae</taxon>
        <taxon>Psathyrellaceae</taxon>
        <taxon>Coprinellus</taxon>
    </lineage>
</organism>
<feature type="region of interest" description="Disordered" evidence="4">
    <location>
        <begin position="700"/>
        <end position="736"/>
    </location>
</feature>
<feature type="compositionally biased region" description="Low complexity" evidence="4">
    <location>
        <begin position="140"/>
        <end position="184"/>
    </location>
</feature>
<dbReference type="GO" id="GO:0000785">
    <property type="term" value="C:chromatin"/>
    <property type="evidence" value="ECO:0007669"/>
    <property type="project" value="TreeGrafter"/>
</dbReference>
<dbReference type="InterPro" id="IPR017923">
    <property type="entry name" value="TFIIS_N"/>
</dbReference>
<evidence type="ECO:0000256" key="4">
    <source>
        <dbReference type="SAM" id="MobiDB-lite"/>
    </source>
</evidence>
<dbReference type="Gene3D" id="1.20.930.10">
    <property type="entry name" value="Conserved domain common to transcription factors TFIIS, elongin A, CRSP70"/>
    <property type="match status" value="1"/>
</dbReference>
<feature type="compositionally biased region" description="Low complexity" evidence="4">
    <location>
        <begin position="254"/>
        <end position="289"/>
    </location>
</feature>
<feature type="compositionally biased region" description="Low complexity" evidence="4">
    <location>
        <begin position="989"/>
        <end position="998"/>
    </location>
</feature>
<feature type="compositionally biased region" description="Low complexity" evidence="4">
    <location>
        <begin position="204"/>
        <end position="214"/>
    </location>
</feature>
<dbReference type="STRING" id="71717.A0A4Y7T5U6"/>
<dbReference type="PROSITE" id="PS51319">
    <property type="entry name" value="TFIIS_N"/>
    <property type="match status" value="1"/>
</dbReference>
<evidence type="ECO:0000313" key="6">
    <source>
        <dbReference type="EMBL" id="TEB29546.1"/>
    </source>
</evidence>
<feature type="region of interest" description="Disordered" evidence="4">
    <location>
        <begin position="10"/>
        <end position="75"/>
    </location>
</feature>